<evidence type="ECO:0000313" key="2">
    <source>
        <dbReference type="EMBL" id="MBV6342785.1"/>
    </source>
</evidence>
<dbReference type="RefSeq" id="WP_218253398.1">
    <property type="nucleotide sequence ID" value="NZ_JABXWD010000341.1"/>
</dbReference>
<accession>A0ABS6S1R8</accession>
<dbReference type="Pfam" id="PF13692">
    <property type="entry name" value="Glyco_trans_1_4"/>
    <property type="match status" value="1"/>
</dbReference>
<evidence type="ECO:0000256" key="1">
    <source>
        <dbReference type="SAM" id="MobiDB-lite"/>
    </source>
</evidence>
<keyword evidence="3" id="KW-1185">Reference proteome</keyword>
<dbReference type="EMBL" id="JABXWD010000341">
    <property type="protein sequence ID" value="MBV6342785.1"/>
    <property type="molecule type" value="Genomic_DNA"/>
</dbReference>
<gene>
    <name evidence="2" type="ORF">HWQ67_14455</name>
</gene>
<sequence>MFKQPTLIADNRRPDKPALSIILIDWSCRQSIHTLHYLNEQSIGRDRYEIIWIEYYAGALLDIETAMKKNKQTGKPPVVDKWLTLNMPDDMVYHRHLMYNAGIVASSGDIVAFCESDIICGVDFVKGILDAFSKDGDIVLHMDKVCSTDRRFYPFNYPTVDDVKSTGVNWENGTTTGLKDKDNSLHTLHYDACMCAARQGLINIGGADQHVDYLGYVSGAYEMTFRLLNAGKKEVWLQDEFLYHTWHPGHQGYGDYAGVHDGKGISLRALHNLQTGKIEPFVENEAIRTLRIDTTMTFDTLKDKLITPEHIKDWRYGSLFPPSTLPLQAEEDSKGAGMIYKSFARDDDDTDDTKRASLSSENVRVWKDPVEICLYEEFHIIKFYDMFYAMPIVLGRVDFKDDEHNYFPGILKDKNLDKLKKLIDAKGKQLIEKVKLINHPTLLMAYYGHNIVTYLNRFYAIPHGAGKIDFTRGEYKYHPSVKTADTEEEIKAMVDDSTLRVISTYKDHQIIRYGRCFYGLPKSGGYVDLFDATQRNRIQVLKAKTQSGLERLIDDLGDCFAQSPETETQDHLPGDADRARDDSSAATAGKDMPQENIVNERLTEVEYGGWIPIFRRFGDCGNHPQFRHLESSPDGYKFVYSKHQRNEKLPGALDLLLIRLIKVWRVLLMIIPILKLFFASLIRGAKLRHIFEFISNRGVRSQLMVPHNSKLVFLPSVPFTYGQTPWVMEVEDTTSMFFPALHNGRTAELDITTSPYYPILKAMLELGSCRGIITHVKSTAESIPVIFKNPQLAKKMTYIPLGVKIPQKFFIRKSSTCVNLLFTTSWHQNPESFFLRGGHDLLEAYSVLQQHYPNVHLILRTSLLANMDKRYVDIINGCNVRLIDSYLSNREMQILLDQGDIYVLPSARIHVVSILQAMANGMTVVVSDGWGIEEYVVNGYNGIVIKGRYGKVSWIDPQSGMLKEDYSHMFKPDPVIVNGLIGSLSALIESKQLRDRLGRNARKDVKDKYNIANWNKGLKQAFDMALGKQG</sequence>
<proteinExistence type="predicted"/>
<comment type="caution">
    <text evidence="2">The sequence shown here is derived from an EMBL/GenBank/DDBJ whole genome shotgun (WGS) entry which is preliminary data.</text>
</comment>
<protein>
    <submittedName>
        <fullName evidence="2">Glycosyltransferase family 4 protein</fullName>
    </submittedName>
</protein>
<dbReference type="PANTHER" id="PTHR12526:SF638">
    <property type="entry name" value="SPORE COAT PROTEIN SA"/>
    <property type="match status" value="1"/>
</dbReference>
<organism evidence="2 3">
    <name type="scientific">Candidatus Magnetobacterium casense</name>
    <dbReference type="NCBI Taxonomy" id="1455061"/>
    <lineage>
        <taxon>Bacteria</taxon>
        <taxon>Pseudomonadati</taxon>
        <taxon>Nitrospirota</taxon>
        <taxon>Thermodesulfovibrionia</taxon>
        <taxon>Thermodesulfovibrionales</taxon>
        <taxon>Candidatus Magnetobacteriaceae</taxon>
        <taxon>Candidatus Magnetobacterium</taxon>
    </lineage>
</organism>
<dbReference type="Proteomes" id="UP001196980">
    <property type="component" value="Unassembled WGS sequence"/>
</dbReference>
<reference evidence="2 3" key="1">
    <citation type="journal article" date="2020" name="J Geophys Res Biogeosci">
        <title>Magnetotaxis as an Adaptation to Enable Bacterial Shuttling of Microbial Sulfur and Sulfur Cycling Across Aquatic Oxic#Anoxic Interfaces.</title>
        <authorList>
            <person name="Li J."/>
            <person name="Liu P."/>
            <person name="Wang J."/>
            <person name="Roberts A.P."/>
            <person name="Pan Y."/>
        </authorList>
    </citation>
    <scope>NUCLEOTIDE SEQUENCE [LARGE SCALE GENOMIC DNA]</scope>
    <source>
        <strain evidence="2 3">MYR-1_YQ</strain>
    </source>
</reference>
<feature type="compositionally biased region" description="Basic and acidic residues" evidence="1">
    <location>
        <begin position="568"/>
        <end position="583"/>
    </location>
</feature>
<name>A0ABS6S1R8_9BACT</name>
<feature type="region of interest" description="Disordered" evidence="1">
    <location>
        <begin position="563"/>
        <end position="593"/>
    </location>
</feature>
<dbReference type="PANTHER" id="PTHR12526">
    <property type="entry name" value="GLYCOSYLTRANSFERASE"/>
    <property type="match status" value="1"/>
</dbReference>
<evidence type="ECO:0000313" key="3">
    <source>
        <dbReference type="Proteomes" id="UP001196980"/>
    </source>
</evidence>
<dbReference type="CDD" id="cd03801">
    <property type="entry name" value="GT4_PimA-like"/>
    <property type="match status" value="1"/>
</dbReference>